<accession>A0A7X6D155</accession>
<evidence type="ECO:0000313" key="3">
    <source>
        <dbReference type="EMBL" id="NJQ06317.1"/>
    </source>
</evidence>
<protein>
    <submittedName>
        <fullName evidence="3">Uncharacterized protein</fullName>
    </submittedName>
</protein>
<keyword evidence="2" id="KW-1133">Transmembrane helix</keyword>
<feature type="transmembrane region" description="Helical" evidence="2">
    <location>
        <begin position="97"/>
        <end position="121"/>
    </location>
</feature>
<evidence type="ECO:0000256" key="2">
    <source>
        <dbReference type="SAM" id="Phobius"/>
    </source>
</evidence>
<dbReference type="Proteomes" id="UP000578686">
    <property type="component" value="Unassembled WGS sequence"/>
</dbReference>
<evidence type="ECO:0000313" key="4">
    <source>
        <dbReference type="Proteomes" id="UP000578686"/>
    </source>
</evidence>
<organism evidence="3 4">
    <name type="scientific">Streptomyces lonarensis</name>
    <dbReference type="NCBI Taxonomy" id="700599"/>
    <lineage>
        <taxon>Bacteria</taxon>
        <taxon>Bacillati</taxon>
        <taxon>Actinomycetota</taxon>
        <taxon>Actinomycetes</taxon>
        <taxon>Kitasatosporales</taxon>
        <taxon>Streptomycetaceae</taxon>
        <taxon>Streptomyces</taxon>
    </lineage>
</organism>
<dbReference type="RefSeq" id="WP_167970286.1">
    <property type="nucleotide sequence ID" value="NZ_BHZG01000458.1"/>
</dbReference>
<feature type="compositionally biased region" description="Basic and acidic residues" evidence="1">
    <location>
        <begin position="78"/>
        <end position="92"/>
    </location>
</feature>
<keyword evidence="2" id="KW-0472">Membrane</keyword>
<feature type="region of interest" description="Disordered" evidence="1">
    <location>
        <begin position="63"/>
        <end position="92"/>
    </location>
</feature>
<evidence type="ECO:0000256" key="1">
    <source>
        <dbReference type="SAM" id="MobiDB-lite"/>
    </source>
</evidence>
<proteinExistence type="predicted"/>
<gene>
    <name evidence="3" type="ORF">HCN56_12170</name>
</gene>
<name>A0A7X6D155_9ACTN</name>
<keyword evidence="2" id="KW-0812">Transmembrane</keyword>
<dbReference type="AlphaFoldDB" id="A0A7X6D155"/>
<reference evidence="3 4" key="1">
    <citation type="submission" date="2020-03" db="EMBL/GenBank/DDBJ databases">
        <title>Draft genome of Streptomyces sp. ventii, isolated from the Axial Seamount in the Pacific Ocean, and resequencing of the two type strains Streptomyces lonarensis strain NCL 716 and Streptomyces bohaiensis strain 11A07.</title>
        <authorList>
            <person name="Loughran R.M."/>
            <person name="Pfannmuller K.M."/>
            <person name="Wasson B.J."/>
            <person name="Deadmond M.C."/>
            <person name="Paddock B.E."/>
            <person name="Koyack M.J."/>
            <person name="Gallegos D.A."/>
            <person name="Mitchell E.A."/>
            <person name="Ushijima B."/>
            <person name="Saw J.H."/>
            <person name="Mcphail K.L."/>
            <person name="Videau P."/>
        </authorList>
    </citation>
    <scope>NUCLEOTIDE SEQUENCE [LARGE SCALE GENOMIC DNA]</scope>
    <source>
        <strain evidence="3 4">NCL716</strain>
    </source>
</reference>
<comment type="caution">
    <text evidence="3">The sequence shown here is derived from an EMBL/GenBank/DDBJ whole genome shotgun (WGS) entry which is preliminary data.</text>
</comment>
<dbReference type="EMBL" id="JAAVJD010000076">
    <property type="protein sequence ID" value="NJQ06317.1"/>
    <property type="molecule type" value="Genomic_DNA"/>
</dbReference>
<sequence>MDRTTSATPAPPDEVARRARRLVEEGDPRVAAVAEHLAPELPASFSPGQRHYAAAVAVAVIDGGGPGAQPSGSRTPPRPRDRATGDRRERSRAADRIGLAVTVVLLTLVLAVLAAGVVGLWRVVL</sequence>
<keyword evidence="4" id="KW-1185">Reference proteome</keyword>